<evidence type="ECO:0000259" key="5">
    <source>
        <dbReference type="PROSITE" id="PS50932"/>
    </source>
</evidence>
<dbReference type="SUPFAM" id="SSF47413">
    <property type="entry name" value="lambda repressor-like DNA-binding domains"/>
    <property type="match status" value="1"/>
</dbReference>
<dbReference type="Gene3D" id="1.10.260.40">
    <property type="entry name" value="lambda repressor-like DNA-binding domains"/>
    <property type="match status" value="1"/>
</dbReference>
<keyword evidence="7" id="KW-1185">Reference proteome</keyword>
<comment type="caution">
    <text evidence="6">The sequence shown here is derived from an EMBL/GenBank/DDBJ whole genome shotgun (WGS) entry which is preliminary data.</text>
</comment>
<feature type="compositionally biased region" description="Basic and acidic residues" evidence="4">
    <location>
        <begin position="1"/>
        <end position="18"/>
    </location>
</feature>
<dbReference type="InterPro" id="IPR046335">
    <property type="entry name" value="LacI/GalR-like_sensor"/>
</dbReference>
<dbReference type="PANTHER" id="PTHR30146">
    <property type="entry name" value="LACI-RELATED TRANSCRIPTIONAL REPRESSOR"/>
    <property type="match status" value="1"/>
</dbReference>
<dbReference type="SUPFAM" id="SSF53822">
    <property type="entry name" value="Periplasmic binding protein-like I"/>
    <property type="match status" value="1"/>
</dbReference>
<feature type="region of interest" description="Disordered" evidence="4">
    <location>
        <begin position="1"/>
        <end position="22"/>
    </location>
</feature>
<name>A0A5M8QJ34_9MICO</name>
<dbReference type="Pfam" id="PF00356">
    <property type="entry name" value="LacI"/>
    <property type="match status" value="1"/>
</dbReference>
<dbReference type="GO" id="GO:0000976">
    <property type="term" value="F:transcription cis-regulatory region binding"/>
    <property type="evidence" value="ECO:0007669"/>
    <property type="project" value="TreeGrafter"/>
</dbReference>
<proteinExistence type="predicted"/>
<keyword evidence="1" id="KW-0805">Transcription regulation</keyword>
<sequence>MLRFGNDRPGGHVDDRPGRRYARNRFRSMEEAARRPARGGAMPRLDDVARAAGVSKATASRALSGADGVSPTTREKVQRTAADLGFRASGAARRLATGVTRTIGVLTPSVDRWYFGSVLHGIAHAADRHEHDVLLYDLGAFGRGGHEKFERFMLRGEVDGLVTITWSLVGGDLTRLAELGVPVATVGEPTPHSRSFSLDDDAAGEQAAEHLVRLGHTDLLHLASETEVQPFDASSSDRRKRAFELVSARHGLRMRPVQTVPTTLEAAHAAARGILARADRPTGIVAGTDEVALGVLLAAHQLGVRVPEELSVIGVDDVPAATAFGLTTIRQDPAQHGEDVVAWIISALGEPESEPDRSHTNYAPVLVVRGSTAPPP</sequence>
<dbReference type="Gene3D" id="3.40.50.2300">
    <property type="match status" value="2"/>
</dbReference>
<dbReference type="PANTHER" id="PTHR30146:SF109">
    <property type="entry name" value="HTH-TYPE TRANSCRIPTIONAL REGULATOR GALS"/>
    <property type="match status" value="1"/>
</dbReference>
<dbReference type="Pfam" id="PF13377">
    <property type="entry name" value="Peripla_BP_3"/>
    <property type="match status" value="1"/>
</dbReference>
<dbReference type="EMBL" id="VOIR01000011">
    <property type="protein sequence ID" value="KAA6436157.1"/>
    <property type="molecule type" value="Genomic_DNA"/>
</dbReference>
<dbReference type="CDD" id="cd01392">
    <property type="entry name" value="HTH_LacI"/>
    <property type="match status" value="1"/>
</dbReference>
<protein>
    <submittedName>
        <fullName evidence="6">LacI family transcriptional regulator</fullName>
    </submittedName>
</protein>
<accession>A0A5M8QJ34</accession>
<dbReference type="SMART" id="SM00354">
    <property type="entry name" value="HTH_LACI"/>
    <property type="match status" value="1"/>
</dbReference>
<evidence type="ECO:0000256" key="3">
    <source>
        <dbReference type="ARBA" id="ARBA00023163"/>
    </source>
</evidence>
<evidence type="ECO:0000256" key="1">
    <source>
        <dbReference type="ARBA" id="ARBA00023015"/>
    </source>
</evidence>
<keyword evidence="2" id="KW-0238">DNA-binding</keyword>
<dbReference type="PROSITE" id="PS50932">
    <property type="entry name" value="HTH_LACI_2"/>
    <property type="match status" value="1"/>
</dbReference>
<evidence type="ECO:0000313" key="6">
    <source>
        <dbReference type="EMBL" id="KAA6436157.1"/>
    </source>
</evidence>
<dbReference type="AlphaFoldDB" id="A0A5M8QJ34"/>
<evidence type="ECO:0000256" key="2">
    <source>
        <dbReference type="ARBA" id="ARBA00023125"/>
    </source>
</evidence>
<evidence type="ECO:0000313" key="7">
    <source>
        <dbReference type="Proteomes" id="UP000323221"/>
    </source>
</evidence>
<keyword evidence="3" id="KW-0804">Transcription</keyword>
<evidence type="ECO:0000256" key="4">
    <source>
        <dbReference type="SAM" id="MobiDB-lite"/>
    </source>
</evidence>
<gene>
    <name evidence="6" type="ORF">FQ330_01665</name>
</gene>
<organism evidence="6 7">
    <name type="scientific">Agrococcus sediminis</name>
    <dbReference type="NCBI Taxonomy" id="2599924"/>
    <lineage>
        <taxon>Bacteria</taxon>
        <taxon>Bacillati</taxon>
        <taxon>Actinomycetota</taxon>
        <taxon>Actinomycetes</taxon>
        <taxon>Micrococcales</taxon>
        <taxon>Microbacteriaceae</taxon>
        <taxon>Agrococcus</taxon>
    </lineage>
</organism>
<dbReference type="OrthoDB" id="3510266at2"/>
<dbReference type="GO" id="GO:0003700">
    <property type="term" value="F:DNA-binding transcription factor activity"/>
    <property type="evidence" value="ECO:0007669"/>
    <property type="project" value="TreeGrafter"/>
</dbReference>
<reference evidence="6 7" key="1">
    <citation type="submission" date="2019-08" db="EMBL/GenBank/DDBJ databases">
        <title>Agrococcus lahaulensis sp. nov., isolated from a cold desert of the Indian Himalayas.</title>
        <authorList>
            <person name="Qu J.H."/>
        </authorList>
    </citation>
    <scope>NUCLEOTIDE SEQUENCE [LARGE SCALE GENOMIC DNA]</scope>
    <source>
        <strain evidence="6 7">NS18</strain>
    </source>
</reference>
<dbReference type="InterPro" id="IPR010982">
    <property type="entry name" value="Lambda_DNA-bd_dom_sf"/>
</dbReference>
<dbReference type="InterPro" id="IPR000843">
    <property type="entry name" value="HTH_LacI"/>
</dbReference>
<dbReference type="PROSITE" id="PS00356">
    <property type="entry name" value="HTH_LACI_1"/>
    <property type="match status" value="1"/>
</dbReference>
<dbReference type="CDD" id="cd06267">
    <property type="entry name" value="PBP1_LacI_sugar_binding-like"/>
    <property type="match status" value="1"/>
</dbReference>
<feature type="domain" description="HTH lacI-type" evidence="5">
    <location>
        <begin position="43"/>
        <end position="97"/>
    </location>
</feature>
<dbReference type="InterPro" id="IPR028082">
    <property type="entry name" value="Peripla_BP_I"/>
</dbReference>
<dbReference type="Proteomes" id="UP000323221">
    <property type="component" value="Unassembled WGS sequence"/>
</dbReference>